<reference evidence="3" key="1">
    <citation type="submission" date="2018-05" db="EMBL/GenBank/DDBJ databases">
        <title>Draft genome of Mucuna pruriens seed.</title>
        <authorList>
            <person name="Nnadi N.E."/>
            <person name="Vos R."/>
            <person name="Hasami M.H."/>
            <person name="Devisetty U.K."/>
            <person name="Aguiy J.C."/>
        </authorList>
    </citation>
    <scope>NUCLEOTIDE SEQUENCE [LARGE SCALE GENOMIC DNA]</scope>
    <source>
        <strain evidence="3">JCA_2017</strain>
    </source>
</reference>
<sequence length="131" mass="14183">MIDAEAASKKIKKRSFKESENENGSGIDLELKLSLPGSSPGNLPNALNSSTLWTPLQSSLSDGTYLLSMLNIEENLGGTSKEELPPLVVMGCTHCLIYVMVSKADPKCPKCKNPNLIGNFHVNPEKKLRIG</sequence>
<feature type="non-terminal residue" evidence="3">
    <location>
        <position position="1"/>
    </location>
</feature>
<dbReference type="PANTHER" id="PTHR33177:SF74">
    <property type="entry name" value="PROTEIN GL2-INTERACTING REPRESSOR 1"/>
    <property type="match status" value="1"/>
</dbReference>
<gene>
    <name evidence="3" type="ORF">CR513_22945</name>
</gene>
<name>A0A371GVQ7_MUCPR</name>
<dbReference type="OrthoDB" id="1464951at2759"/>
<evidence type="ECO:0000259" key="2">
    <source>
        <dbReference type="Pfam" id="PF24747"/>
    </source>
</evidence>
<dbReference type="InterPro" id="IPR056440">
    <property type="entry name" value="Zn-ribbon_GIR1"/>
</dbReference>
<evidence type="ECO:0000313" key="3">
    <source>
        <dbReference type="EMBL" id="RDX94642.1"/>
    </source>
</evidence>
<feature type="region of interest" description="Disordered" evidence="1">
    <location>
        <begin position="1"/>
        <end position="27"/>
    </location>
</feature>
<evidence type="ECO:0000256" key="1">
    <source>
        <dbReference type="SAM" id="MobiDB-lite"/>
    </source>
</evidence>
<protein>
    <recommendedName>
        <fullName evidence="2">GIR1-like zinc ribbon domain-containing protein</fullName>
    </recommendedName>
</protein>
<dbReference type="EMBL" id="QJKJ01004317">
    <property type="protein sequence ID" value="RDX94642.1"/>
    <property type="molecule type" value="Genomic_DNA"/>
</dbReference>
<dbReference type="Proteomes" id="UP000257109">
    <property type="component" value="Unassembled WGS sequence"/>
</dbReference>
<evidence type="ECO:0000313" key="4">
    <source>
        <dbReference type="Proteomes" id="UP000257109"/>
    </source>
</evidence>
<accession>A0A371GVQ7</accession>
<dbReference type="Pfam" id="PF24747">
    <property type="entry name" value="Zn-ribbon_GIR1"/>
    <property type="match status" value="1"/>
</dbReference>
<dbReference type="AlphaFoldDB" id="A0A371GVQ7"/>
<dbReference type="PANTHER" id="PTHR33177">
    <property type="entry name" value="PUTATIVE-RELATED"/>
    <property type="match status" value="1"/>
</dbReference>
<dbReference type="STRING" id="157652.A0A371GVQ7"/>
<feature type="domain" description="GIR1-like zinc ribbon" evidence="2">
    <location>
        <begin position="87"/>
        <end position="116"/>
    </location>
</feature>
<comment type="caution">
    <text evidence="3">The sequence shown here is derived from an EMBL/GenBank/DDBJ whole genome shotgun (WGS) entry which is preliminary data.</text>
</comment>
<proteinExistence type="predicted"/>
<dbReference type="InterPro" id="IPR055281">
    <property type="entry name" value="GIR1-2/SIED1"/>
</dbReference>
<organism evidence="3 4">
    <name type="scientific">Mucuna pruriens</name>
    <name type="common">Velvet bean</name>
    <name type="synonym">Dolichos pruriens</name>
    <dbReference type="NCBI Taxonomy" id="157652"/>
    <lineage>
        <taxon>Eukaryota</taxon>
        <taxon>Viridiplantae</taxon>
        <taxon>Streptophyta</taxon>
        <taxon>Embryophyta</taxon>
        <taxon>Tracheophyta</taxon>
        <taxon>Spermatophyta</taxon>
        <taxon>Magnoliopsida</taxon>
        <taxon>eudicotyledons</taxon>
        <taxon>Gunneridae</taxon>
        <taxon>Pentapetalae</taxon>
        <taxon>rosids</taxon>
        <taxon>fabids</taxon>
        <taxon>Fabales</taxon>
        <taxon>Fabaceae</taxon>
        <taxon>Papilionoideae</taxon>
        <taxon>50 kb inversion clade</taxon>
        <taxon>NPAAA clade</taxon>
        <taxon>indigoferoid/millettioid clade</taxon>
        <taxon>Phaseoleae</taxon>
        <taxon>Mucuna</taxon>
    </lineage>
</organism>
<keyword evidence="4" id="KW-1185">Reference proteome</keyword>